<dbReference type="GO" id="GO:0016787">
    <property type="term" value="F:hydrolase activity"/>
    <property type="evidence" value="ECO:0007669"/>
    <property type="project" value="UniProtKB-KW"/>
</dbReference>
<feature type="region of interest" description="Disordered" evidence="1">
    <location>
        <begin position="70"/>
        <end position="89"/>
    </location>
</feature>
<feature type="domain" description="SGNH hydrolase-type esterase" evidence="2">
    <location>
        <begin position="71"/>
        <end position="282"/>
    </location>
</feature>
<dbReference type="SUPFAM" id="SSF52266">
    <property type="entry name" value="SGNH hydrolase"/>
    <property type="match status" value="1"/>
</dbReference>
<dbReference type="EMBL" id="RXHJ01000005">
    <property type="protein sequence ID" value="RSZ64401.1"/>
    <property type="molecule type" value="Genomic_DNA"/>
</dbReference>
<protein>
    <submittedName>
        <fullName evidence="3">Hydrolase</fullName>
    </submittedName>
</protein>
<proteinExistence type="predicted"/>
<dbReference type="RefSeq" id="WP_126120271.1">
    <property type="nucleotide sequence ID" value="NZ_RXHJ01000005.1"/>
</dbReference>
<dbReference type="InterPro" id="IPR013830">
    <property type="entry name" value="SGNH_hydro"/>
</dbReference>
<feature type="compositionally biased region" description="Low complexity" evidence="1">
    <location>
        <begin position="70"/>
        <end position="80"/>
    </location>
</feature>
<evidence type="ECO:0000256" key="1">
    <source>
        <dbReference type="SAM" id="MobiDB-lite"/>
    </source>
</evidence>
<dbReference type="Pfam" id="PF13472">
    <property type="entry name" value="Lipase_GDSL_2"/>
    <property type="match status" value="1"/>
</dbReference>
<keyword evidence="3" id="KW-0378">Hydrolase</keyword>
<dbReference type="AlphaFoldDB" id="A0A3S0A0H6"/>
<organism evidence="3 4">
    <name type="scientific">Corynebacterium hylobatis</name>
    <dbReference type="NCBI Taxonomy" id="1859290"/>
    <lineage>
        <taxon>Bacteria</taxon>
        <taxon>Bacillati</taxon>
        <taxon>Actinomycetota</taxon>
        <taxon>Actinomycetes</taxon>
        <taxon>Mycobacteriales</taxon>
        <taxon>Corynebacteriaceae</taxon>
        <taxon>Corynebacterium</taxon>
    </lineage>
</organism>
<dbReference type="Gene3D" id="3.40.50.1110">
    <property type="entry name" value="SGNH hydrolase"/>
    <property type="match status" value="1"/>
</dbReference>
<reference evidence="3 4" key="1">
    <citation type="submission" date="2018-12" db="EMBL/GenBank/DDBJ databases">
        <title>YIM 101343 draft genome.</title>
        <authorList>
            <person name="Chen X."/>
        </authorList>
    </citation>
    <scope>NUCLEOTIDE SEQUENCE [LARGE SCALE GENOMIC DNA]</scope>
    <source>
        <strain evidence="3 4">YIM 101343</strain>
    </source>
</reference>
<evidence type="ECO:0000313" key="3">
    <source>
        <dbReference type="EMBL" id="RSZ64401.1"/>
    </source>
</evidence>
<evidence type="ECO:0000313" key="4">
    <source>
        <dbReference type="Proteomes" id="UP000274907"/>
    </source>
</evidence>
<evidence type="ECO:0000259" key="2">
    <source>
        <dbReference type="Pfam" id="PF13472"/>
    </source>
</evidence>
<dbReference type="OrthoDB" id="4529562at2"/>
<sequence>MLNPPLVSRRLLVALASLLLLVGILAVAPASEAQQRNLVIFGDSIIADTPTPEYLVNRLGMASSGSSLGSLGSSGSSGSSTQQCPTSENNYGVRAANRLGLVPWDYSCAGTTSISPGPQFFTQVDRALADGALNPATARVVISTGFNDTYNNNGQNEHQIRARFVDAMRPQIQRIRNAAPNARIQIVGYATITDNDHACLLHLGSGIRDRTYLPQVGYWERLAQGMQRDLAHATGTEFVDMKPSTRDNSMCAPDHLRSWAGIIDFHAGPGNMPIHMTDRGHEHVANTIAGS</sequence>
<comment type="caution">
    <text evidence="3">The sequence shown here is derived from an EMBL/GenBank/DDBJ whole genome shotgun (WGS) entry which is preliminary data.</text>
</comment>
<gene>
    <name evidence="3" type="ORF">EAH68_05250</name>
</gene>
<dbReference type="InterPro" id="IPR036514">
    <property type="entry name" value="SGNH_hydro_sf"/>
</dbReference>
<name>A0A3S0A0H6_9CORY</name>
<dbReference type="Proteomes" id="UP000274907">
    <property type="component" value="Unassembled WGS sequence"/>
</dbReference>
<keyword evidence="4" id="KW-1185">Reference proteome</keyword>
<accession>A0A3S0A0H6</accession>